<dbReference type="InterPro" id="IPR013766">
    <property type="entry name" value="Thioredoxin_domain"/>
</dbReference>
<feature type="region of interest" description="Disordered" evidence="7">
    <location>
        <begin position="127"/>
        <end position="198"/>
    </location>
</feature>
<dbReference type="CDD" id="cd02947">
    <property type="entry name" value="TRX_family"/>
    <property type="match status" value="1"/>
</dbReference>
<comment type="similarity">
    <text evidence="1">Belongs to the thioredoxin family.</text>
</comment>
<feature type="domain" description="Thioredoxin" evidence="8">
    <location>
        <begin position="1"/>
        <end position="144"/>
    </location>
</feature>
<feature type="compositionally biased region" description="Low complexity" evidence="7">
    <location>
        <begin position="127"/>
        <end position="138"/>
    </location>
</feature>
<dbReference type="Gene3D" id="3.40.30.10">
    <property type="entry name" value="Glutaredoxin"/>
    <property type="match status" value="1"/>
</dbReference>
<dbReference type="Proteomes" id="UP000299211">
    <property type="component" value="Unassembled WGS sequence"/>
</dbReference>
<proteinExistence type="inferred from homology"/>
<dbReference type="STRING" id="33903.AQJ43_18530"/>
<evidence type="ECO:0000256" key="3">
    <source>
        <dbReference type="ARBA" id="ARBA00022982"/>
    </source>
</evidence>
<dbReference type="InterPro" id="IPR017937">
    <property type="entry name" value="Thioredoxin_CS"/>
</dbReference>
<keyword evidence="2" id="KW-0813">Transport</keyword>
<dbReference type="PROSITE" id="PS51352">
    <property type="entry name" value="THIOREDOXIN_2"/>
    <property type="match status" value="1"/>
</dbReference>
<evidence type="ECO:0000256" key="6">
    <source>
        <dbReference type="NCBIfam" id="TIGR01068"/>
    </source>
</evidence>
<dbReference type="Gene3D" id="2.30.30.380">
    <property type="entry name" value="Zn-finger domain of Sec23/24"/>
    <property type="match status" value="1"/>
</dbReference>
<keyword evidence="4" id="KW-1015">Disulfide bond</keyword>
<dbReference type="InterPro" id="IPR036249">
    <property type="entry name" value="Thioredoxin-like_sf"/>
</dbReference>
<gene>
    <name evidence="9" type="ORF">SAV31267_016440</name>
</gene>
<protein>
    <recommendedName>
        <fullName evidence="6">Thioredoxin</fullName>
    </recommendedName>
</protein>
<dbReference type="PANTHER" id="PTHR45663">
    <property type="entry name" value="GEO12009P1"/>
    <property type="match status" value="1"/>
</dbReference>
<accession>A0A4D4MKW3</accession>
<comment type="caution">
    <text evidence="9">The sequence shown here is derived from an EMBL/GenBank/DDBJ whole genome shotgun (WGS) entry which is preliminary data.</text>
</comment>
<name>A0A4D4MKW3_STRAX</name>
<evidence type="ECO:0000259" key="8">
    <source>
        <dbReference type="PROSITE" id="PS51352"/>
    </source>
</evidence>
<keyword evidence="3" id="KW-0249">Electron transport</keyword>
<dbReference type="GO" id="GO:0005737">
    <property type="term" value="C:cytoplasm"/>
    <property type="evidence" value="ECO:0007669"/>
    <property type="project" value="TreeGrafter"/>
</dbReference>
<dbReference type="GO" id="GO:0015035">
    <property type="term" value="F:protein-disulfide reductase activity"/>
    <property type="evidence" value="ECO:0007669"/>
    <property type="project" value="UniProtKB-UniRule"/>
</dbReference>
<dbReference type="PANTHER" id="PTHR45663:SF11">
    <property type="entry name" value="GEO12009P1"/>
    <property type="match status" value="1"/>
</dbReference>
<reference evidence="9 10" key="1">
    <citation type="submission" date="2019-04" db="EMBL/GenBank/DDBJ databases">
        <title>Draft genome sequences of Streptomyces avermitilis ATCC 31267.</title>
        <authorList>
            <person name="Komaki H."/>
            <person name="Tamura T."/>
            <person name="Hosoyama A."/>
        </authorList>
    </citation>
    <scope>NUCLEOTIDE SEQUENCE [LARGE SCALE GENOMIC DNA]</scope>
    <source>
        <strain evidence="9 10">ATCC 31267</strain>
    </source>
</reference>
<dbReference type="EMBL" id="BJHY01000001">
    <property type="protein sequence ID" value="GDY72159.1"/>
    <property type="molecule type" value="Genomic_DNA"/>
</dbReference>
<dbReference type="InterPro" id="IPR005746">
    <property type="entry name" value="Thioredoxin"/>
</dbReference>
<dbReference type="PRINTS" id="PR00421">
    <property type="entry name" value="THIOREDOXIN"/>
</dbReference>
<evidence type="ECO:0000256" key="1">
    <source>
        <dbReference type="ARBA" id="ARBA00008987"/>
    </source>
</evidence>
<evidence type="ECO:0000313" key="9">
    <source>
        <dbReference type="EMBL" id="GDY72159.1"/>
    </source>
</evidence>
<dbReference type="NCBIfam" id="TIGR01068">
    <property type="entry name" value="thioredoxin"/>
    <property type="match status" value="1"/>
</dbReference>
<organism evidence="9 10">
    <name type="scientific">Streptomyces avermitilis</name>
    <dbReference type="NCBI Taxonomy" id="33903"/>
    <lineage>
        <taxon>Bacteria</taxon>
        <taxon>Bacillati</taxon>
        <taxon>Actinomycetota</taxon>
        <taxon>Actinomycetes</taxon>
        <taxon>Kitasatosporales</taxon>
        <taxon>Streptomycetaceae</taxon>
        <taxon>Streptomyces</taxon>
    </lineage>
</organism>
<evidence type="ECO:0000256" key="2">
    <source>
        <dbReference type="ARBA" id="ARBA00022448"/>
    </source>
</evidence>
<evidence type="ECO:0000256" key="5">
    <source>
        <dbReference type="ARBA" id="ARBA00023284"/>
    </source>
</evidence>
<sequence length="198" mass="21111">MSTMQATTVSCPNCGRTNRVPVAAEGRPKCGHCKQPLPWMVDASDDDFTEVAERADVPVVVDLWATWCGPCRMVSPALEKVATDLAGRIKLVKVDIDKNPRLSRRFEVQAVPTLLVLDQGETVARQAGAAPAPSCASGWNSRSRPGKGDPDVPARRPPPRACPAGPAADPRRVSGVSAARLPVGPPEALPDLRARRLL</sequence>
<dbReference type="PROSITE" id="PS00194">
    <property type="entry name" value="THIOREDOXIN_1"/>
    <property type="match status" value="1"/>
</dbReference>
<evidence type="ECO:0000313" key="10">
    <source>
        <dbReference type="Proteomes" id="UP000299211"/>
    </source>
</evidence>
<evidence type="ECO:0000256" key="4">
    <source>
        <dbReference type="ARBA" id="ARBA00023157"/>
    </source>
</evidence>
<keyword evidence="5" id="KW-0676">Redox-active center</keyword>
<dbReference type="Pfam" id="PF00085">
    <property type="entry name" value="Thioredoxin"/>
    <property type="match status" value="1"/>
</dbReference>
<dbReference type="AlphaFoldDB" id="A0A4D4MKW3"/>
<dbReference type="FunFam" id="3.40.30.10:FF:000001">
    <property type="entry name" value="Thioredoxin"/>
    <property type="match status" value="1"/>
</dbReference>
<evidence type="ECO:0000256" key="7">
    <source>
        <dbReference type="SAM" id="MobiDB-lite"/>
    </source>
</evidence>
<dbReference type="SUPFAM" id="SSF52833">
    <property type="entry name" value="Thioredoxin-like"/>
    <property type="match status" value="1"/>
</dbReference>